<evidence type="ECO:0000313" key="1">
    <source>
        <dbReference type="EnsemblMetazoa" id="GAUT001188-PA"/>
    </source>
</evidence>
<reference evidence="1" key="1">
    <citation type="submission" date="2020-05" db="UniProtKB">
        <authorList>
            <consortium name="EnsemblMetazoa"/>
        </authorList>
    </citation>
    <scope>IDENTIFICATION</scope>
    <source>
        <strain evidence="1">TTRI</strain>
    </source>
</reference>
<dbReference type="EnsemblMetazoa" id="GAUT001188-RA">
    <property type="protein sequence ID" value="GAUT001188-PA"/>
    <property type="gene ID" value="GAUT001188"/>
</dbReference>
<name>A0A1A9UDT8_GLOAU</name>
<keyword evidence="2" id="KW-1185">Reference proteome</keyword>
<protein>
    <submittedName>
        <fullName evidence="1">Uncharacterized protein</fullName>
    </submittedName>
</protein>
<evidence type="ECO:0000313" key="2">
    <source>
        <dbReference type="Proteomes" id="UP000078200"/>
    </source>
</evidence>
<organism evidence="1 2">
    <name type="scientific">Glossina austeni</name>
    <name type="common">Savannah tsetse fly</name>
    <dbReference type="NCBI Taxonomy" id="7395"/>
    <lineage>
        <taxon>Eukaryota</taxon>
        <taxon>Metazoa</taxon>
        <taxon>Ecdysozoa</taxon>
        <taxon>Arthropoda</taxon>
        <taxon>Hexapoda</taxon>
        <taxon>Insecta</taxon>
        <taxon>Pterygota</taxon>
        <taxon>Neoptera</taxon>
        <taxon>Endopterygota</taxon>
        <taxon>Diptera</taxon>
        <taxon>Brachycera</taxon>
        <taxon>Muscomorpha</taxon>
        <taxon>Hippoboscoidea</taxon>
        <taxon>Glossinidae</taxon>
        <taxon>Glossina</taxon>
    </lineage>
</organism>
<dbReference type="Proteomes" id="UP000078200">
    <property type="component" value="Unassembled WGS sequence"/>
</dbReference>
<dbReference type="VEuPathDB" id="VectorBase:GAUT001188"/>
<sequence length="154" mass="17517">MTTAADSCYVTLRSLTRTSDMWLNQDGGTCHRDDAAQDLLKQKFSHLKLFICKLANAADSLLCLITTKESENRKQQEKATRPYYTRLICLVTYNKSIGTTIAFVFIPADNSFTYAKREYALKLFNISYNNFGGSSINHSNFLNNMLRSSKRSTK</sequence>
<proteinExistence type="predicted"/>
<accession>A0A1A9UDT8</accession>
<dbReference type="AlphaFoldDB" id="A0A1A9UDT8"/>